<reference evidence="1" key="1">
    <citation type="submission" date="2023-07" db="EMBL/GenBank/DDBJ databases">
        <title>Black Yeasts Isolated from many extreme environments.</title>
        <authorList>
            <person name="Coleine C."/>
            <person name="Stajich J.E."/>
            <person name="Selbmann L."/>
        </authorList>
    </citation>
    <scope>NUCLEOTIDE SEQUENCE</scope>
    <source>
        <strain evidence="1">CCFEE 5714</strain>
    </source>
</reference>
<organism evidence="1 2">
    <name type="scientific">Vermiconidia calcicola</name>
    <dbReference type="NCBI Taxonomy" id="1690605"/>
    <lineage>
        <taxon>Eukaryota</taxon>
        <taxon>Fungi</taxon>
        <taxon>Dikarya</taxon>
        <taxon>Ascomycota</taxon>
        <taxon>Pezizomycotina</taxon>
        <taxon>Dothideomycetes</taxon>
        <taxon>Dothideomycetidae</taxon>
        <taxon>Mycosphaerellales</taxon>
        <taxon>Extremaceae</taxon>
        <taxon>Vermiconidia</taxon>
    </lineage>
</organism>
<evidence type="ECO:0000313" key="2">
    <source>
        <dbReference type="Proteomes" id="UP001281147"/>
    </source>
</evidence>
<evidence type="ECO:0000313" key="1">
    <source>
        <dbReference type="EMBL" id="KAK3709248.1"/>
    </source>
</evidence>
<comment type="caution">
    <text evidence="1">The sequence shown here is derived from an EMBL/GenBank/DDBJ whole genome shotgun (WGS) entry which is preliminary data.</text>
</comment>
<accession>A0ACC3N3U8</accession>
<proteinExistence type="predicted"/>
<name>A0ACC3N3U8_9PEZI</name>
<dbReference type="Proteomes" id="UP001281147">
    <property type="component" value="Unassembled WGS sequence"/>
</dbReference>
<dbReference type="EMBL" id="JAUTXU010000094">
    <property type="protein sequence ID" value="KAK3709248.1"/>
    <property type="molecule type" value="Genomic_DNA"/>
</dbReference>
<sequence length="286" mass="31735">MALSEPQPVEGHQVDLQAVIDRLDEECGPMPWEPLCKAIRSGDMQTVHEGGFELESKMTIPPKREAILSGSPDMLELLLQCDSFIDEDLVKTACDQRHRPSLRLLLDFGWPIKHLIGGVSPLCSAIEDVMFMQWLTENGADVNLRTRTDETALSSAIAYGNIDVVHFLLNHGTDLSRGDLVHCAAQRISEVEGAFLIDILAQNGADMNAHRYNNDSALRWRALSKSGTPLHIACKRQSVLVARTLLKYGADPHQKMLEAQELVSPTPYEMAMDSNDEDLMSLFATV</sequence>
<keyword evidence="2" id="KW-1185">Reference proteome</keyword>
<gene>
    <name evidence="1" type="ORF">LTR37_010986</name>
</gene>
<protein>
    <submittedName>
        <fullName evidence="1">Uncharacterized protein</fullName>
    </submittedName>
</protein>